<evidence type="ECO:0000313" key="3">
    <source>
        <dbReference type="Proteomes" id="UP000036834"/>
    </source>
</evidence>
<dbReference type="AlphaFoldDB" id="A0A0K9YYG3"/>
<evidence type="ECO:0000256" key="1">
    <source>
        <dbReference type="SAM" id="MobiDB-lite"/>
    </source>
</evidence>
<dbReference type="STRING" id="54915.ADS79_07395"/>
<name>A0A0K9YYG3_9BACL</name>
<dbReference type="EMBL" id="LGIQ01000005">
    <property type="protein sequence ID" value="KNB73753.1"/>
    <property type="molecule type" value="Genomic_DNA"/>
</dbReference>
<gene>
    <name evidence="2" type="ORF">ADS79_07395</name>
</gene>
<feature type="region of interest" description="Disordered" evidence="1">
    <location>
        <begin position="48"/>
        <end position="67"/>
    </location>
</feature>
<reference evidence="3" key="1">
    <citation type="submission" date="2015-07" db="EMBL/GenBank/DDBJ databases">
        <title>Genome sequencing project for genomic taxonomy and phylogenomics of Bacillus-like bacteria.</title>
        <authorList>
            <person name="Liu B."/>
            <person name="Wang J."/>
            <person name="Zhu Y."/>
            <person name="Liu G."/>
            <person name="Chen Q."/>
            <person name="Chen Z."/>
            <person name="Lan J."/>
            <person name="Che J."/>
            <person name="Ge C."/>
            <person name="Shi H."/>
            <person name="Pan Z."/>
            <person name="Liu X."/>
        </authorList>
    </citation>
    <scope>NUCLEOTIDE SEQUENCE [LARGE SCALE GENOMIC DNA]</scope>
    <source>
        <strain evidence="3">DSM 9887</strain>
    </source>
</reference>
<dbReference type="Proteomes" id="UP000036834">
    <property type="component" value="Unassembled WGS sequence"/>
</dbReference>
<proteinExistence type="predicted"/>
<organism evidence="2 3">
    <name type="scientific">Brevibacillus reuszeri</name>
    <dbReference type="NCBI Taxonomy" id="54915"/>
    <lineage>
        <taxon>Bacteria</taxon>
        <taxon>Bacillati</taxon>
        <taxon>Bacillota</taxon>
        <taxon>Bacilli</taxon>
        <taxon>Bacillales</taxon>
        <taxon>Paenibacillaceae</taxon>
        <taxon>Brevibacillus</taxon>
    </lineage>
</organism>
<comment type="caution">
    <text evidence="2">The sequence shown here is derived from an EMBL/GenBank/DDBJ whole genome shotgun (WGS) entry which is preliminary data.</text>
</comment>
<evidence type="ECO:0000313" key="2">
    <source>
        <dbReference type="EMBL" id="KNB73753.1"/>
    </source>
</evidence>
<accession>A0A0K9YYG3</accession>
<dbReference type="PATRIC" id="fig|54915.3.peg.6912"/>
<protein>
    <submittedName>
        <fullName evidence="2">Uncharacterized protein</fullName>
    </submittedName>
</protein>
<sequence>MEGCVLAPFLFCEERDALMKTDWNKGRRQQQQQYSFGEIKRFMGDTGGRRFLKDKADNRRKTKEDAQ</sequence>